<feature type="compositionally biased region" description="Polar residues" evidence="1">
    <location>
        <begin position="20"/>
        <end position="29"/>
    </location>
</feature>
<feature type="compositionally biased region" description="Basic and acidic residues" evidence="1">
    <location>
        <begin position="336"/>
        <end position="346"/>
    </location>
</feature>
<evidence type="ECO:0000313" key="4">
    <source>
        <dbReference type="Proteomes" id="UP001154282"/>
    </source>
</evidence>
<reference evidence="3" key="1">
    <citation type="submission" date="2022-08" db="EMBL/GenBank/DDBJ databases">
        <authorList>
            <person name="Gutierrez-Valencia J."/>
        </authorList>
    </citation>
    <scope>NUCLEOTIDE SEQUENCE</scope>
</reference>
<dbReference type="PANTHER" id="PTHR16019">
    <property type="entry name" value="SYNAPSE-ASSOCIATED PROTEIN"/>
    <property type="match status" value="1"/>
</dbReference>
<feature type="domain" description="BSD" evidence="2">
    <location>
        <begin position="193"/>
        <end position="245"/>
    </location>
</feature>
<feature type="compositionally biased region" description="Acidic residues" evidence="1">
    <location>
        <begin position="347"/>
        <end position="368"/>
    </location>
</feature>
<dbReference type="InterPro" id="IPR035925">
    <property type="entry name" value="BSD_dom_sf"/>
</dbReference>
<dbReference type="Proteomes" id="UP001154282">
    <property type="component" value="Unassembled WGS sequence"/>
</dbReference>
<dbReference type="SMART" id="SM00751">
    <property type="entry name" value="BSD"/>
    <property type="match status" value="1"/>
</dbReference>
<protein>
    <recommendedName>
        <fullName evidence="2">BSD domain-containing protein</fullName>
    </recommendedName>
</protein>
<evidence type="ECO:0000256" key="1">
    <source>
        <dbReference type="SAM" id="MobiDB-lite"/>
    </source>
</evidence>
<feature type="compositionally biased region" description="Basic and acidic residues" evidence="1">
    <location>
        <begin position="319"/>
        <end position="328"/>
    </location>
</feature>
<evidence type="ECO:0000313" key="3">
    <source>
        <dbReference type="EMBL" id="CAI0395372.1"/>
    </source>
</evidence>
<proteinExistence type="predicted"/>
<dbReference type="Gene3D" id="1.10.3970.10">
    <property type="entry name" value="BSD domain"/>
    <property type="match status" value="1"/>
</dbReference>
<sequence length="368" mass="40967">MDFFRSVFSDEPDPPPPKSASGSQTPPEHQSNSDSDSDSPPPAQPQSNPNPTADNDARGWSSFGGLIRTLTTKSESVIETYRRDLKEFSTGLRKEIEVAQGSLENVGQAFDEIGNSVIKGTAQIISQGKEAIISLDNESDSSDVDRGSSAAGQSSSYDSRRYSRLDAQVRAIQGDASTFCDEPEDLDDYGKWRSSEFDLEENRDEIESLLEENGTLDNIYRKVVPGSVDEETFWSRYYYRIYKLKQAEALRANLVKRAISAEEEDLSWDVDDDDDEEERNGGNGGSCKDSDYSVVSSHQTTAEEEDLGWDEIEDLSGIDDGKKEERRVSQGGSSATKEELRKRLSVAEEEEEEDLSWDIEDDDEPVKA</sequence>
<dbReference type="SUPFAM" id="SSF140383">
    <property type="entry name" value="BSD domain-like"/>
    <property type="match status" value="1"/>
</dbReference>
<accession>A0AAV0ICL9</accession>
<feature type="region of interest" description="Disordered" evidence="1">
    <location>
        <begin position="264"/>
        <end position="368"/>
    </location>
</feature>
<feature type="region of interest" description="Disordered" evidence="1">
    <location>
        <begin position="1"/>
        <end position="62"/>
    </location>
</feature>
<dbReference type="PANTHER" id="PTHR16019:SF5">
    <property type="entry name" value="BSD DOMAIN-CONTAINING PROTEIN 1"/>
    <property type="match status" value="1"/>
</dbReference>
<dbReference type="PROSITE" id="PS50858">
    <property type="entry name" value="BSD"/>
    <property type="match status" value="1"/>
</dbReference>
<gene>
    <name evidence="3" type="ORF">LITE_LOCUS8702</name>
</gene>
<dbReference type="Pfam" id="PF03909">
    <property type="entry name" value="BSD"/>
    <property type="match status" value="1"/>
</dbReference>
<dbReference type="InterPro" id="IPR005607">
    <property type="entry name" value="BSD_dom"/>
</dbReference>
<comment type="caution">
    <text evidence="3">The sequence shown here is derived from an EMBL/GenBank/DDBJ whole genome shotgun (WGS) entry which is preliminary data.</text>
</comment>
<dbReference type="InterPro" id="IPR051494">
    <property type="entry name" value="BSD_domain-containing"/>
</dbReference>
<feature type="region of interest" description="Disordered" evidence="1">
    <location>
        <begin position="137"/>
        <end position="159"/>
    </location>
</feature>
<feature type="compositionally biased region" description="Low complexity" evidence="1">
    <location>
        <begin position="147"/>
        <end position="157"/>
    </location>
</feature>
<organism evidence="3 4">
    <name type="scientific">Linum tenue</name>
    <dbReference type="NCBI Taxonomy" id="586396"/>
    <lineage>
        <taxon>Eukaryota</taxon>
        <taxon>Viridiplantae</taxon>
        <taxon>Streptophyta</taxon>
        <taxon>Embryophyta</taxon>
        <taxon>Tracheophyta</taxon>
        <taxon>Spermatophyta</taxon>
        <taxon>Magnoliopsida</taxon>
        <taxon>eudicotyledons</taxon>
        <taxon>Gunneridae</taxon>
        <taxon>Pentapetalae</taxon>
        <taxon>rosids</taxon>
        <taxon>fabids</taxon>
        <taxon>Malpighiales</taxon>
        <taxon>Linaceae</taxon>
        <taxon>Linum</taxon>
    </lineage>
</organism>
<evidence type="ECO:0000259" key="2">
    <source>
        <dbReference type="PROSITE" id="PS50858"/>
    </source>
</evidence>
<dbReference type="AlphaFoldDB" id="A0AAV0ICL9"/>
<feature type="compositionally biased region" description="Acidic residues" evidence="1">
    <location>
        <begin position="264"/>
        <end position="278"/>
    </location>
</feature>
<keyword evidence="4" id="KW-1185">Reference proteome</keyword>
<name>A0AAV0ICL9_9ROSI</name>
<dbReference type="GO" id="GO:0005737">
    <property type="term" value="C:cytoplasm"/>
    <property type="evidence" value="ECO:0007669"/>
    <property type="project" value="TreeGrafter"/>
</dbReference>
<feature type="compositionally biased region" description="Acidic residues" evidence="1">
    <location>
        <begin position="302"/>
        <end position="317"/>
    </location>
</feature>
<dbReference type="EMBL" id="CAMGYJ010000003">
    <property type="protein sequence ID" value="CAI0395372.1"/>
    <property type="molecule type" value="Genomic_DNA"/>
</dbReference>